<evidence type="ECO:0000313" key="1">
    <source>
        <dbReference type="EMBL" id="KAH7916938.1"/>
    </source>
</evidence>
<dbReference type="Proteomes" id="UP000790709">
    <property type="component" value="Unassembled WGS sequence"/>
</dbReference>
<name>A0ACB8AVR9_9AGAM</name>
<accession>A0ACB8AVR9</accession>
<reference evidence="1" key="1">
    <citation type="journal article" date="2021" name="New Phytol.">
        <title>Evolutionary innovations through gain and loss of genes in the ectomycorrhizal Boletales.</title>
        <authorList>
            <person name="Wu G."/>
            <person name="Miyauchi S."/>
            <person name="Morin E."/>
            <person name="Kuo A."/>
            <person name="Drula E."/>
            <person name="Varga T."/>
            <person name="Kohler A."/>
            <person name="Feng B."/>
            <person name="Cao Y."/>
            <person name="Lipzen A."/>
            <person name="Daum C."/>
            <person name="Hundley H."/>
            <person name="Pangilinan J."/>
            <person name="Johnson J."/>
            <person name="Barry K."/>
            <person name="LaButti K."/>
            <person name="Ng V."/>
            <person name="Ahrendt S."/>
            <person name="Min B."/>
            <person name="Choi I.G."/>
            <person name="Park H."/>
            <person name="Plett J.M."/>
            <person name="Magnuson J."/>
            <person name="Spatafora J.W."/>
            <person name="Nagy L.G."/>
            <person name="Henrissat B."/>
            <person name="Grigoriev I.V."/>
            <person name="Yang Z.L."/>
            <person name="Xu J."/>
            <person name="Martin F.M."/>
        </authorList>
    </citation>
    <scope>NUCLEOTIDE SEQUENCE</scope>
    <source>
        <strain evidence="1">KUC20120723A-06</strain>
    </source>
</reference>
<dbReference type="EMBL" id="MU267433">
    <property type="protein sequence ID" value="KAH7916938.1"/>
    <property type="molecule type" value="Genomic_DNA"/>
</dbReference>
<feature type="non-terminal residue" evidence="1">
    <location>
        <position position="1"/>
    </location>
</feature>
<keyword evidence="2" id="KW-1185">Reference proteome</keyword>
<proteinExistence type="predicted"/>
<evidence type="ECO:0000313" key="2">
    <source>
        <dbReference type="Proteomes" id="UP000790709"/>
    </source>
</evidence>
<feature type="non-terminal residue" evidence="1">
    <location>
        <position position="118"/>
    </location>
</feature>
<sequence>LGRSDEHTVYEGELVGMILATELIRRERRIETVAMGLDNQAAILAAANPRAGPGQYLVEGICKGIDRARNKHKLRKIKVRWTPGHVGIAGNEKADVLAKEAARGETSDITLLPPTLRE</sequence>
<comment type="caution">
    <text evidence="1">The sequence shown here is derived from an EMBL/GenBank/DDBJ whole genome shotgun (WGS) entry which is preliminary data.</text>
</comment>
<gene>
    <name evidence="1" type="ORF">BV22DRAFT_972243</name>
</gene>
<protein>
    <submittedName>
        <fullName evidence="1">Uncharacterized protein</fullName>
    </submittedName>
</protein>
<organism evidence="1 2">
    <name type="scientific">Leucogyrophana mollusca</name>
    <dbReference type="NCBI Taxonomy" id="85980"/>
    <lineage>
        <taxon>Eukaryota</taxon>
        <taxon>Fungi</taxon>
        <taxon>Dikarya</taxon>
        <taxon>Basidiomycota</taxon>
        <taxon>Agaricomycotina</taxon>
        <taxon>Agaricomycetes</taxon>
        <taxon>Agaricomycetidae</taxon>
        <taxon>Boletales</taxon>
        <taxon>Boletales incertae sedis</taxon>
        <taxon>Leucogyrophana</taxon>
    </lineage>
</organism>